<dbReference type="Pfam" id="PF24883">
    <property type="entry name" value="NPHP3_N"/>
    <property type="match status" value="1"/>
</dbReference>
<feature type="domain" description="Nephrocystin 3-like N-terminal" evidence="2">
    <location>
        <begin position="186"/>
        <end position="350"/>
    </location>
</feature>
<name>A0A2H3D133_ARMGA</name>
<dbReference type="PANTHER" id="PTHR10039">
    <property type="entry name" value="AMELOGENIN"/>
    <property type="match status" value="1"/>
</dbReference>
<evidence type="ECO:0000256" key="1">
    <source>
        <dbReference type="ARBA" id="ARBA00022737"/>
    </source>
</evidence>
<keyword evidence="4" id="KW-1185">Reference proteome</keyword>
<protein>
    <recommendedName>
        <fullName evidence="2">Nephrocystin 3-like N-terminal domain-containing protein</fullName>
    </recommendedName>
</protein>
<dbReference type="SUPFAM" id="SSF48403">
    <property type="entry name" value="Ankyrin repeat"/>
    <property type="match status" value="1"/>
</dbReference>
<dbReference type="STRING" id="47427.A0A2H3D133"/>
<dbReference type="SMART" id="SM00248">
    <property type="entry name" value="ANK"/>
    <property type="match status" value="3"/>
</dbReference>
<reference evidence="4" key="1">
    <citation type="journal article" date="2017" name="Nat. Ecol. Evol.">
        <title>Genome expansion and lineage-specific genetic innovations in the forest pathogenic fungi Armillaria.</title>
        <authorList>
            <person name="Sipos G."/>
            <person name="Prasanna A.N."/>
            <person name="Walter M.C."/>
            <person name="O'Connor E."/>
            <person name="Balint B."/>
            <person name="Krizsan K."/>
            <person name="Kiss B."/>
            <person name="Hess J."/>
            <person name="Varga T."/>
            <person name="Slot J."/>
            <person name="Riley R."/>
            <person name="Boka B."/>
            <person name="Rigling D."/>
            <person name="Barry K."/>
            <person name="Lee J."/>
            <person name="Mihaltcheva S."/>
            <person name="LaButti K."/>
            <person name="Lipzen A."/>
            <person name="Waldron R."/>
            <person name="Moloney N.M."/>
            <person name="Sperisen C."/>
            <person name="Kredics L."/>
            <person name="Vagvoelgyi C."/>
            <person name="Patrignani A."/>
            <person name="Fitzpatrick D."/>
            <person name="Nagy I."/>
            <person name="Doyle S."/>
            <person name="Anderson J.B."/>
            <person name="Grigoriev I.V."/>
            <person name="Gueldener U."/>
            <person name="Muensterkoetter M."/>
            <person name="Nagy L.G."/>
        </authorList>
    </citation>
    <scope>NUCLEOTIDE SEQUENCE [LARGE SCALE GENOMIC DNA]</scope>
    <source>
        <strain evidence="4">Ar21-2</strain>
    </source>
</reference>
<evidence type="ECO:0000313" key="3">
    <source>
        <dbReference type="EMBL" id="PBK85122.1"/>
    </source>
</evidence>
<proteinExistence type="predicted"/>
<dbReference type="OMA" id="MEARTHA"/>
<gene>
    <name evidence="3" type="ORF">ARMGADRAFT_973743</name>
</gene>
<dbReference type="AlphaFoldDB" id="A0A2H3D133"/>
<dbReference type="InParanoid" id="A0A2H3D133"/>
<dbReference type="Gene3D" id="1.25.40.20">
    <property type="entry name" value="Ankyrin repeat-containing domain"/>
    <property type="match status" value="1"/>
</dbReference>
<evidence type="ECO:0000259" key="2">
    <source>
        <dbReference type="Pfam" id="PF24883"/>
    </source>
</evidence>
<dbReference type="OrthoDB" id="448455at2759"/>
<dbReference type="InterPro" id="IPR036770">
    <property type="entry name" value="Ankyrin_rpt-contain_sf"/>
</dbReference>
<dbReference type="PANTHER" id="PTHR10039:SF15">
    <property type="entry name" value="NACHT DOMAIN-CONTAINING PROTEIN"/>
    <property type="match status" value="1"/>
</dbReference>
<dbReference type="EMBL" id="KZ293693">
    <property type="protein sequence ID" value="PBK85122.1"/>
    <property type="molecule type" value="Genomic_DNA"/>
</dbReference>
<keyword evidence="1" id="KW-0677">Repeat</keyword>
<evidence type="ECO:0000313" key="4">
    <source>
        <dbReference type="Proteomes" id="UP000217790"/>
    </source>
</evidence>
<dbReference type="InterPro" id="IPR027417">
    <property type="entry name" value="P-loop_NTPase"/>
</dbReference>
<dbReference type="InterPro" id="IPR002110">
    <property type="entry name" value="Ankyrin_rpt"/>
</dbReference>
<dbReference type="InterPro" id="IPR056884">
    <property type="entry name" value="NPHP3-like_N"/>
</dbReference>
<dbReference type="Proteomes" id="UP000217790">
    <property type="component" value="Unassembled WGS sequence"/>
</dbReference>
<sequence>MADVALGLTSSITVLIQNIATAIKCVKNVHDVPKEITYFLTELQYTEIYLSALGKLIKLSSRADHWLETLQQLHGPFQELTELLKKLNRKLRSGSPGWKEGATRLLWTFTKQSVDDDLKKIGRLKTLVMSAVQLDDVVLSHAIKDTVADVKRGILMDDKAEKVARWLTPLDCVAVQQDKLKKRVGNTGEWFLESPEFKSWKDGSMESRTLWCPGGPGVGKTVLASIIVNSLQLPDYQDTFSQKETLVLSIFCDYQSANAQTVENVLRSLLKQRVQAHGLSDSIAFLYDDNTPLILDNLTKILAQELISFNRVYIILDALDEFPENDGGQEKLVNVLQGLGSNSRLLVMSRDIPSIGSLFKTDTWLDIWATDEDIKTYIKTKLSSGHLARHIKGRGDLCEEILSEVTNKADGMFLLAGMHMDSLAETTNRKSLRDALTKLPGNIWEAYDNVLERVHSQSEDRQELAHRVFGWIAFARRPLTVLELRHALAVEPGTTTLDLDNLHDEDFLGDVCAGLVVKDETYSEFEGFQPSRAIMKFMHQTTQEYFHDRRCIEFFPRIQETITHTCLSYMSLNDFELPKDIDNADNDNILRGLAENHPFLHYSSVHWGYHASGPVEHSMEDEILAFLADGVDSANCRKVVNVFRKGTVSSEAPVPFQFAIDYGLLHIMDILLLRGKCQCEEPLLLTAVQRGDLGMVKLLLDRDNVDPNVRSPSSHQTPLLYAVEEQNRTPIVEMLLQSRRVDVNSKGRNGWTPLMIAVSRGIIPTAEALLKHPGIDILARDDDGEAAYTHACHSGPDNGGMITLFERYGCGAELDNYQPIYLTPVNYLRSQ</sequence>
<dbReference type="Pfam" id="PF00023">
    <property type="entry name" value="Ank"/>
    <property type="match status" value="1"/>
</dbReference>
<dbReference type="Gene3D" id="3.40.50.300">
    <property type="entry name" value="P-loop containing nucleotide triphosphate hydrolases"/>
    <property type="match status" value="1"/>
</dbReference>
<organism evidence="3 4">
    <name type="scientific">Armillaria gallica</name>
    <name type="common">Bulbous honey fungus</name>
    <name type="synonym">Armillaria bulbosa</name>
    <dbReference type="NCBI Taxonomy" id="47427"/>
    <lineage>
        <taxon>Eukaryota</taxon>
        <taxon>Fungi</taxon>
        <taxon>Dikarya</taxon>
        <taxon>Basidiomycota</taxon>
        <taxon>Agaricomycotina</taxon>
        <taxon>Agaricomycetes</taxon>
        <taxon>Agaricomycetidae</taxon>
        <taxon>Agaricales</taxon>
        <taxon>Marasmiineae</taxon>
        <taxon>Physalacriaceae</taxon>
        <taxon>Armillaria</taxon>
    </lineage>
</organism>
<dbReference type="Pfam" id="PF12796">
    <property type="entry name" value="Ank_2"/>
    <property type="match status" value="1"/>
</dbReference>
<dbReference type="SUPFAM" id="SSF52540">
    <property type="entry name" value="P-loop containing nucleoside triphosphate hydrolases"/>
    <property type="match status" value="1"/>
</dbReference>
<accession>A0A2H3D133</accession>